<dbReference type="Pfam" id="PF00126">
    <property type="entry name" value="HTH_1"/>
    <property type="match status" value="1"/>
</dbReference>
<sequence length="388" mass="41861">MSLTDPATVDDGVDPLTTGFSASYAGVMAFIAVAHEGSFSRAADRLGIGRSAVSRSVQKLEGQLGVRLFLRTTRSTSLTREGELFHDGCRPGVDRILQALEEMRDLRDGPPRGHLRVSATHGFGRKVIAPLLSAFRAHFPDVTLELQLEERPLDLAADRIDVAFRDGVLEDSEVIAKHLIPMQLLVCAAPDYVVRHGLPATVGELAAHACISQRQANGRLQPWEFRVEGRPLSVEPASALVFNDADLALQAVLQGQGLAQLPNYQVRAALDAGLAVSCLDQYAADDRGHYLCYLSRRQLPKRIRAFIDFITSEVRALDLDVVTHWESVQQASAPARDVDAGAWQWTPLVPDRQQCASARGPTAAVAACLASSHAPATGVPSSTPGART</sequence>
<dbReference type="Gene3D" id="1.10.10.10">
    <property type="entry name" value="Winged helix-like DNA-binding domain superfamily/Winged helix DNA-binding domain"/>
    <property type="match status" value="1"/>
</dbReference>
<reference evidence="6" key="1">
    <citation type="submission" date="2023-07" db="EMBL/GenBank/DDBJ databases">
        <title>Functional and genomic diversity of the sorghum phyllosphere microbiome.</title>
        <authorList>
            <person name="Shade A."/>
        </authorList>
    </citation>
    <scope>NUCLEOTIDE SEQUENCE</scope>
    <source>
        <strain evidence="6">SORGH_AS_0457</strain>
    </source>
</reference>
<evidence type="ECO:0000259" key="5">
    <source>
        <dbReference type="PROSITE" id="PS50931"/>
    </source>
</evidence>
<evidence type="ECO:0000313" key="6">
    <source>
        <dbReference type="EMBL" id="MDQ1107193.1"/>
    </source>
</evidence>
<dbReference type="Gene3D" id="3.40.190.290">
    <property type="match status" value="1"/>
</dbReference>
<dbReference type="FunFam" id="1.10.10.10:FF:000001">
    <property type="entry name" value="LysR family transcriptional regulator"/>
    <property type="match status" value="1"/>
</dbReference>
<proteinExistence type="inferred from homology"/>
<dbReference type="InterPro" id="IPR036390">
    <property type="entry name" value="WH_DNA-bd_sf"/>
</dbReference>
<dbReference type="CDD" id="cd08422">
    <property type="entry name" value="PBP2_CrgA_like"/>
    <property type="match status" value="1"/>
</dbReference>
<evidence type="ECO:0000256" key="3">
    <source>
        <dbReference type="ARBA" id="ARBA00023125"/>
    </source>
</evidence>
<comment type="caution">
    <text evidence="6">The sequence shown here is derived from an EMBL/GenBank/DDBJ whole genome shotgun (WGS) entry which is preliminary data.</text>
</comment>
<dbReference type="GO" id="GO:0003700">
    <property type="term" value="F:DNA-binding transcription factor activity"/>
    <property type="evidence" value="ECO:0007669"/>
    <property type="project" value="InterPro"/>
</dbReference>
<dbReference type="Proteomes" id="UP001226084">
    <property type="component" value="Unassembled WGS sequence"/>
</dbReference>
<evidence type="ECO:0000256" key="1">
    <source>
        <dbReference type="ARBA" id="ARBA00009437"/>
    </source>
</evidence>
<dbReference type="RefSeq" id="WP_307105891.1">
    <property type="nucleotide sequence ID" value="NZ_JAUTAS010000001.1"/>
</dbReference>
<dbReference type="GO" id="GO:0003677">
    <property type="term" value="F:DNA binding"/>
    <property type="evidence" value="ECO:0007669"/>
    <property type="project" value="UniProtKB-KW"/>
</dbReference>
<dbReference type="AlphaFoldDB" id="A0AAP5ECS6"/>
<comment type="similarity">
    <text evidence="1">Belongs to the LysR transcriptional regulatory family.</text>
</comment>
<evidence type="ECO:0000256" key="4">
    <source>
        <dbReference type="ARBA" id="ARBA00023163"/>
    </source>
</evidence>
<dbReference type="InterPro" id="IPR058163">
    <property type="entry name" value="LysR-type_TF_proteobact-type"/>
</dbReference>
<dbReference type="PANTHER" id="PTHR30537:SF5">
    <property type="entry name" value="HTH-TYPE TRANSCRIPTIONAL ACTIVATOR TTDR-RELATED"/>
    <property type="match status" value="1"/>
</dbReference>
<gene>
    <name evidence="6" type="ORF">QE424_000352</name>
</gene>
<name>A0AAP5ECS6_9GAMM</name>
<dbReference type="PROSITE" id="PS50931">
    <property type="entry name" value="HTH_LYSR"/>
    <property type="match status" value="1"/>
</dbReference>
<dbReference type="Pfam" id="PF03466">
    <property type="entry name" value="LysR_substrate"/>
    <property type="match status" value="1"/>
</dbReference>
<dbReference type="EMBL" id="JAUTAS010000001">
    <property type="protein sequence ID" value="MDQ1107193.1"/>
    <property type="molecule type" value="Genomic_DNA"/>
</dbReference>
<organism evidence="6 7">
    <name type="scientific">Stenotrophomonas rhizophila</name>
    <dbReference type="NCBI Taxonomy" id="216778"/>
    <lineage>
        <taxon>Bacteria</taxon>
        <taxon>Pseudomonadati</taxon>
        <taxon>Pseudomonadota</taxon>
        <taxon>Gammaproteobacteria</taxon>
        <taxon>Lysobacterales</taxon>
        <taxon>Lysobacteraceae</taxon>
        <taxon>Stenotrophomonas</taxon>
    </lineage>
</organism>
<dbReference type="SUPFAM" id="SSF53850">
    <property type="entry name" value="Periplasmic binding protein-like II"/>
    <property type="match status" value="1"/>
</dbReference>
<evidence type="ECO:0000256" key="2">
    <source>
        <dbReference type="ARBA" id="ARBA00023015"/>
    </source>
</evidence>
<dbReference type="InterPro" id="IPR036388">
    <property type="entry name" value="WH-like_DNA-bd_sf"/>
</dbReference>
<keyword evidence="2" id="KW-0805">Transcription regulation</keyword>
<dbReference type="PANTHER" id="PTHR30537">
    <property type="entry name" value="HTH-TYPE TRANSCRIPTIONAL REGULATOR"/>
    <property type="match status" value="1"/>
</dbReference>
<dbReference type="SUPFAM" id="SSF46785">
    <property type="entry name" value="Winged helix' DNA-binding domain"/>
    <property type="match status" value="1"/>
</dbReference>
<dbReference type="InterPro" id="IPR005119">
    <property type="entry name" value="LysR_subst-bd"/>
</dbReference>
<dbReference type="InterPro" id="IPR000847">
    <property type="entry name" value="LysR_HTH_N"/>
</dbReference>
<keyword evidence="4" id="KW-0804">Transcription</keyword>
<keyword evidence="3 6" id="KW-0238">DNA-binding</keyword>
<evidence type="ECO:0000313" key="7">
    <source>
        <dbReference type="Proteomes" id="UP001226084"/>
    </source>
</evidence>
<feature type="domain" description="HTH lysR-type" evidence="5">
    <location>
        <begin position="28"/>
        <end position="79"/>
    </location>
</feature>
<accession>A0AAP5ECS6</accession>
<dbReference type="PRINTS" id="PR00039">
    <property type="entry name" value="HTHLYSR"/>
</dbReference>
<protein>
    <submittedName>
        <fullName evidence="6">DNA-binding transcriptional LysR family regulator</fullName>
    </submittedName>
</protein>